<protein>
    <recommendedName>
        <fullName evidence="3">DUF834 domain-containing protein</fullName>
    </recommendedName>
</protein>
<evidence type="ECO:0008006" key="3">
    <source>
        <dbReference type="Google" id="ProtNLM"/>
    </source>
</evidence>
<comment type="caution">
    <text evidence="1">The sequence shown here is derived from an EMBL/GenBank/DDBJ whole genome shotgun (WGS) entry which is preliminary data.</text>
</comment>
<evidence type="ECO:0000313" key="2">
    <source>
        <dbReference type="Proteomes" id="UP000479710"/>
    </source>
</evidence>
<dbReference type="AlphaFoldDB" id="A0A6G1DRW9"/>
<evidence type="ECO:0000313" key="1">
    <source>
        <dbReference type="EMBL" id="KAF0914413.1"/>
    </source>
</evidence>
<accession>A0A6G1DRW9</accession>
<gene>
    <name evidence="1" type="ORF">E2562_028501</name>
</gene>
<keyword evidence="2" id="KW-1185">Reference proteome</keyword>
<dbReference type="EMBL" id="SPHZ02000006">
    <property type="protein sequence ID" value="KAF0914413.1"/>
    <property type="molecule type" value="Genomic_DNA"/>
</dbReference>
<proteinExistence type="predicted"/>
<sequence length="68" mass="7427">MRGKASRERLVGREAEAKVGLKEESAMETAGLVETAAAARWERRDCGGRTGVGGCDCEMETEGLRRRE</sequence>
<name>A0A6G1DRW9_9ORYZ</name>
<dbReference type="Proteomes" id="UP000479710">
    <property type="component" value="Unassembled WGS sequence"/>
</dbReference>
<organism evidence="1 2">
    <name type="scientific">Oryza meyeriana var. granulata</name>
    <dbReference type="NCBI Taxonomy" id="110450"/>
    <lineage>
        <taxon>Eukaryota</taxon>
        <taxon>Viridiplantae</taxon>
        <taxon>Streptophyta</taxon>
        <taxon>Embryophyta</taxon>
        <taxon>Tracheophyta</taxon>
        <taxon>Spermatophyta</taxon>
        <taxon>Magnoliopsida</taxon>
        <taxon>Liliopsida</taxon>
        <taxon>Poales</taxon>
        <taxon>Poaceae</taxon>
        <taxon>BOP clade</taxon>
        <taxon>Oryzoideae</taxon>
        <taxon>Oryzeae</taxon>
        <taxon>Oryzinae</taxon>
        <taxon>Oryza</taxon>
        <taxon>Oryza meyeriana</taxon>
    </lineage>
</organism>
<reference evidence="1 2" key="1">
    <citation type="submission" date="2019-11" db="EMBL/GenBank/DDBJ databases">
        <title>Whole genome sequence of Oryza granulata.</title>
        <authorList>
            <person name="Li W."/>
        </authorList>
    </citation>
    <scope>NUCLEOTIDE SEQUENCE [LARGE SCALE GENOMIC DNA]</scope>
    <source>
        <strain evidence="2">cv. Menghai</strain>
        <tissue evidence="1">Leaf</tissue>
    </source>
</reference>